<keyword evidence="2" id="KW-0479">Metal-binding</keyword>
<evidence type="ECO:0000313" key="6">
    <source>
        <dbReference type="Proteomes" id="UP000318825"/>
    </source>
</evidence>
<proteinExistence type="inferred from homology"/>
<keyword evidence="2" id="KW-0186">Copper</keyword>
<feature type="binding site" evidence="2">
    <location>
        <position position="89"/>
    </location>
    <ligand>
        <name>Cu cation</name>
        <dbReference type="ChEBI" id="CHEBI:23378"/>
    </ligand>
</feature>
<comment type="similarity">
    <text evidence="1">Belongs to the SCO1/2 family.</text>
</comment>
<reference evidence="5 6" key="1">
    <citation type="submission" date="2019-06" db="EMBL/GenBank/DDBJ databases">
        <title>Whole genome shotgun sequence of Nitrobacter winogradskyi NBRC 14297.</title>
        <authorList>
            <person name="Hosoyama A."/>
            <person name="Uohara A."/>
            <person name="Ohji S."/>
            <person name="Ichikawa N."/>
        </authorList>
    </citation>
    <scope>NUCLEOTIDE SEQUENCE [LARGE SCALE GENOMIC DNA]</scope>
    <source>
        <strain evidence="5 6">NBRC 14297</strain>
    </source>
</reference>
<evidence type="ECO:0000313" key="5">
    <source>
        <dbReference type="EMBL" id="GEC14444.1"/>
    </source>
</evidence>
<keyword evidence="3" id="KW-1015">Disulfide bond</keyword>
<organism evidence="5 6">
    <name type="scientific">Nitrobacter winogradskyi</name>
    <name type="common">Nitrobacter agilis</name>
    <dbReference type="NCBI Taxonomy" id="913"/>
    <lineage>
        <taxon>Bacteria</taxon>
        <taxon>Pseudomonadati</taxon>
        <taxon>Pseudomonadota</taxon>
        <taxon>Alphaproteobacteria</taxon>
        <taxon>Hyphomicrobiales</taxon>
        <taxon>Nitrobacteraceae</taxon>
        <taxon>Nitrobacter</taxon>
    </lineage>
</organism>
<evidence type="ECO:0008006" key="7">
    <source>
        <dbReference type="Google" id="ProtNLM"/>
    </source>
</evidence>
<dbReference type="InterPro" id="IPR003782">
    <property type="entry name" value="SCO1/SenC"/>
</dbReference>
<comment type="caution">
    <text evidence="5">The sequence shown here is derived from an EMBL/GenBank/DDBJ whole genome shotgun (WGS) entry which is preliminary data.</text>
</comment>
<sequence length="201" mass="21952">MKRQRLLRAVVIATACLAVSVLANLPAPAPTLWPALAKDLTVETQSRTVHLVDRPLVTAQGAEVNFVSGLIAKQPILLSFTFTGCVQLCPPSDVIMDVIAQRLGKDGLQHLKLVTLTLDPLTDSPEHLRRERADQMHRDRIFLSGDPANVWSVLEGLRVQPGPNQDHDIQFLLIGTGGRDIRTVAGLPEPEDLIAVLSTLR</sequence>
<feature type="binding site" evidence="2">
    <location>
        <position position="85"/>
    </location>
    <ligand>
        <name>Cu cation</name>
        <dbReference type="ChEBI" id="CHEBI:23378"/>
    </ligand>
</feature>
<dbReference type="EMBL" id="BJNF01000006">
    <property type="protein sequence ID" value="GEC14444.1"/>
    <property type="molecule type" value="Genomic_DNA"/>
</dbReference>
<dbReference type="GO" id="GO:0046872">
    <property type="term" value="F:metal ion binding"/>
    <property type="evidence" value="ECO:0007669"/>
    <property type="project" value="UniProtKB-KW"/>
</dbReference>
<name>A0A4Y3W628_NITWI</name>
<accession>A0A4Y3W628</accession>
<evidence type="ECO:0000256" key="2">
    <source>
        <dbReference type="PIRSR" id="PIRSR603782-1"/>
    </source>
</evidence>
<protein>
    <recommendedName>
        <fullName evidence="7">SCO family protein</fullName>
    </recommendedName>
</protein>
<feature type="chain" id="PRO_5021254433" description="SCO family protein" evidence="4">
    <location>
        <begin position="24"/>
        <end position="201"/>
    </location>
</feature>
<feature type="signal peptide" evidence="4">
    <location>
        <begin position="1"/>
        <end position="23"/>
    </location>
</feature>
<feature type="disulfide bond" description="Redox-active" evidence="3">
    <location>
        <begin position="85"/>
        <end position="89"/>
    </location>
</feature>
<dbReference type="InterPro" id="IPR036249">
    <property type="entry name" value="Thioredoxin-like_sf"/>
</dbReference>
<dbReference type="OrthoDB" id="5567697at2"/>
<evidence type="ECO:0000256" key="3">
    <source>
        <dbReference type="PIRSR" id="PIRSR603782-2"/>
    </source>
</evidence>
<dbReference type="Pfam" id="PF02630">
    <property type="entry name" value="SCO1-SenC"/>
    <property type="match status" value="1"/>
</dbReference>
<dbReference type="RefSeq" id="WP_141382081.1">
    <property type="nucleotide sequence ID" value="NZ_BJNF01000006.1"/>
</dbReference>
<evidence type="ECO:0000256" key="1">
    <source>
        <dbReference type="ARBA" id="ARBA00010996"/>
    </source>
</evidence>
<dbReference type="Proteomes" id="UP000318825">
    <property type="component" value="Unassembled WGS sequence"/>
</dbReference>
<dbReference type="AlphaFoldDB" id="A0A4Y3W628"/>
<dbReference type="Gene3D" id="3.40.30.10">
    <property type="entry name" value="Glutaredoxin"/>
    <property type="match status" value="1"/>
</dbReference>
<gene>
    <name evidence="5" type="ORF">NWI01_03360</name>
</gene>
<evidence type="ECO:0000256" key="4">
    <source>
        <dbReference type="SAM" id="SignalP"/>
    </source>
</evidence>
<dbReference type="SUPFAM" id="SSF52833">
    <property type="entry name" value="Thioredoxin-like"/>
    <property type="match status" value="1"/>
</dbReference>
<keyword evidence="4" id="KW-0732">Signal</keyword>